<feature type="region of interest" description="Disordered" evidence="1">
    <location>
        <begin position="1"/>
        <end position="38"/>
    </location>
</feature>
<dbReference type="AlphaFoldDB" id="A0A5B7K047"/>
<protein>
    <submittedName>
        <fullName evidence="2">Uncharacterized protein</fullName>
    </submittedName>
</protein>
<keyword evidence="3" id="KW-1185">Reference proteome</keyword>
<name>A0A5B7K047_PORTR</name>
<evidence type="ECO:0000313" key="2">
    <source>
        <dbReference type="EMBL" id="MPC99983.1"/>
    </source>
</evidence>
<sequence>MRAHSPEKPTRRAPDRGVRRQPGRVRRAPHTPTLHYHQSRALNLTGGKVAASWKTNLTHLNLRALHLLSFKCSLRCSYPPTPAITSQASPPDELTSPSLCSGISRNQIWYWSDVHY</sequence>
<proteinExistence type="predicted"/>
<accession>A0A5B7K047</accession>
<reference evidence="2 3" key="1">
    <citation type="submission" date="2019-05" db="EMBL/GenBank/DDBJ databases">
        <title>Another draft genome of Portunus trituberculatus and its Hox gene families provides insights of decapod evolution.</title>
        <authorList>
            <person name="Jeong J.-H."/>
            <person name="Song I."/>
            <person name="Kim S."/>
            <person name="Choi T."/>
            <person name="Kim D."/>
            <person name="Ryu S."/>
            <person name="Kim W."/>
        </authorList>
    </citation>
    <scope>NUCLEOTIDE SEQUENCE [LARGE SCALE GENOMIC DNA]</scope>
    <source>
        <tissue evidence="2">Muscle</tissue>
    </source>
</reference>
<feature type="compositionally biased region" description="Basic residues" evidence="1">
    <location>
        <begin position="19"/>
        <end position="29"/>
    </location>
</feature>
<comment type="caution">
    <text evidence="2">The sequence shown here is derived from an EMBL/GenBank/DDBJ whole genome shotgun (WGS) entry which is preliminary data.</text>
</comment>
<organism evidence="2 3">
    <name type="scientific">Portunus trituberculatus</name>
    <name type="common">Swimming crab</name>
    <name type="synonym">Neptunus trituberculatus</name>
    <dbReference type="NCBI Taxonomy" id="210409"/>
    <lineage>
        <taxon>Eukaryota</taxon>
        <taxon>Metazoa</taxon>
        <taxon>Ecdysozoa</taxon>
        <taxon>Arthropoda</taxon>
        <taxon>Crustacea</taxon>
        <taxon>Multicrustacea</taxon>
        <taxon>Malacostraca</taxon>
        <taxon>Eumalacostraca</taxon>
        <taxon>Eucarida</taxon>
        <taxon>Decapoda</taxon>
        <taxon>Pleocyemata</taxon>
        <taxon>Brachyura</taxon>
        <taxon>Eubrachyura</taxon>
        <taxon>Portunoidea</taxon>
        <taxon>Portunidae</taxon>
        <taxon>Portuninae</taxon>
        <taxon>Portunus</taxon>
    </lineage>
</organism>
<dbReference type="EMBL" id="VSRR010120810">
    <property type="protein sequence ID" value="MPC99983.1"/>
    <property type="molecule type" value="Genomic_DNA"/>
</dbReference>
<gene>
    <name evidence="2" type="ORF">E2C01_095430</name>
</gene>
<feature type="compositionally biased region" description="Basic and acidic residues" evidence="1">
    <location>
        <begin position="1"/>
        <end position="18"/>
    </location>
</feature>
<dbReference type="Proteomes" id="UP000324222">
    <property type="component" value="Unassembled WGS sequence"/>
</dbReference>
<evidence type="ECO:0000313" key="3">
    <source>
        <dbReference type="Proteomes" id="UP000324222"/>
    </source>
</evidence>
<evidence type="ECO:0000256" key="1">
    <source>
        <dbReference type="SAM" id="MobiDB-lite"/>
    </source>
</evidence>